<sequence>MFRRQTIQGLIVLTFLSLLTGQGLLALICILLLTTAWLAWQWDRWSLLRLSYSRELSQPRAFPDDEVELTIRIANRKPLPLVALVVRDIVPAPLAIIGHDRRLDTEGRQVINRITSLRWYESVVWRYRLRCTARGAYRLGPASLEGGDPFGFYR</sequence>
<dbReference type="EMBL" id="LJCR01002179">
    <property type="protein sequence ID" value="KPV49128.1"/>
    <property type="molecule type" value="Genomic_DNA"/>
</dbReference>
<reference evidence="2 3" key="1">
    <citation type="submission" date="2015-09" db="EMBL/GenBank/DDBJ databases">
        <title>Draft genome sequence of Kouleothrix aurantiaca JCM 19913.</title>
        <authorList>
            <person name="Hemp J."/>
        </authorList>
    </citation>
    <scope>NUCLEOTIDE SEQUENCE [LARGE SCALE GENOMIC DNA]</scope>
    <source>
        <strain evidence="2 3">COM-B</strain>
    </source>
</reference>
<dbReference type="PANTHER" id="PTHR34351:SF2">
    <property type="entry name" value="DUF58 DOMAIN-CONTAINING PROTEIN"/>
    <property type="match status" value="1"/>
</dbReference>
<evidence type="ECO:0008006" key="4">
    <source>
        <dbReference type="Google" id="ProtNLM"/>
    </source>
</evidence>
<evidence type="ECO:0000313" key="2">
    <source>
        <dbReference type="EMBL" id="KPV49128.1"/>
    </source>
</evidence>
<keyword evidence="1" id="KW-0472">Membrane</keyword>
<proteinExistence type="predicted"/>
<keyword evidence="1" id="KW-0812">Transmembrane</keyword>
<dbReference type="PANTHER" id="PTHR34351">
    <property type="entry name" value="SLR1927 PROTEIN-RELATED"/>
    <property type="match status" value="1"/>
</dbReference>
<evidence type="ECO:0000256" key="1">
    <source>
        <dbReference type="SAM" id="Phobius"/>
    </source>
</evidence>
<feature type="transmembrane region" description="Helical" evidence="1">
    <location>
        <begin position="12"/>
        <end position="40"/>
    </location>
</feature>
<accession>A0A0P9H5E5</accession>
<dbReference type="AlphaFoldDB" id="A0A0P9H5E5"/>
<name>A0A0P9H5E5_9CHLR</name>
<gene>
    <name evidence="2" type="ORF">SE17_34370</name>
</gene>
<dbReference type="Proteomes" id="UP000050509">
    <property type="component" value="Unassembled WGS sequence"/>
</dbReference>
<protein>
    <recommendedName>
        <fullName evidence="4">DUF58 domain-containing protein</fullName>
    </recommendedName>
</protein>
<organism evidence="2 3">
    <name type="scientific">Kouleothrix aurantiaca</name>
    <dbReference type="NCBI Taxonomy" id="186479"/>
    <lineage>
        <taxon>Bacteria</taxon>
        <taxon>Bacillati</taxon>
        <taxon>Chloroflexota</taxon>
        <taxon>Chloroflexia</taxon>
        <taxon>Chloroflexales</taxon>
        <taxon>Roseiflexineae</taxon>
        <taxon>Roseiflexaceae</taxon>
        <taxon>Kouleothrix</taxon>
    </lineage>
</organism>
<feature type="non-terminal residue" evidence="2">
    <location>
        <position position="154"/>
    </location>
</feature>
<evidence type="ECO:0000313" key="3">
    <source>
        <dbReference type="Proteomes" id="UP000050509"/>
    </source>
</evidence>
<keyword evidence="1" id="KW-1133">Transmembrane helix</keyword>
<keyword evidence="3" id="KW-1185">Reference proteome</keyword>
<comment type="caution">
    <text evidence="2">The sequence shown here is derived from an EMBL/GenBank/DDBJ whole genome shotgun (WGS) entry which is preliminary data.</text>
</comment>